<dbReference type="PANTHER" id="PTHR22550">
    <property type="entry name" value="SPORE GERMINATION PROTEIN"/>
    <property type="match status" value="1"/>
</dbReference>
<evidence type="ECO:0000259" key="6">
    <source>
        <dbReference type="PROSITE" id="PS50234"/>
    </source>
</evidence>
<evidence type="ECO:0000256" key="4">
    <source>
        <dbReference type="ARBA" id="ARBA00023136"/>
    </source>
</evidence>
<dbReference type="AlphaFoldDB" id="A0A7C3C045"/>
<dbReference type="PANTHER" id="PTHR22550:SF5">
    <property type="entry name" value="LEUCINE ZIPPER PROTEIN 4"/>
    <property type="match status" value="1"/>
</dbReference>
<keyword evidence="4 5" id="KW-0472">Membrane</keyword>
<evidence type="ECO:0000256" key="3">
    <source>
        <dbReference type="ARBA" id="ARBA00022989"/>
    </source>
</evidence>
<proteinExistence type="predicted"/>
<evidence type="ECO:0000256" key="2">
    <source>
        <dbReference type="ARBA" id="ARBA00022692"/>
    </source>
</evidence>
<name>A0A7C3C045_9BACT</name>
<evidence type="ECO:0000256" key="1">
    <source>
        <dbReference type="ARBA" id="ARBA00022475"/>
    </source>
</evidence>
<reference evidence="7" key="1">
    <citation type="journal article" date="2020" name="mSystems">
        <title>Genome- and Community-Level Interaction Insights into Carbon Utilization and Element Cycling Functions of Hydrothermarchaeota in Hydrothermal Sediment.</title>
        <authorList>
            <person name="Zhou Z."/>
            <person name="Liu Y."/>
            <person name="Xu W."/>
            <person name="Pan J."/>
            <person name="Luo Z.H."/>
            <person name="Li M."/>
        </authorList>
    </citation>
    <scope>NUCLEOTIDE SEQUENCE [LARGE SCALE GENOMIC DNA]</scope>
    <source>
        <strain evidence="7">HyVt-507</strain>
    </source>
</reference>
<dbReference type="Pfam" id="PF00092">
    <property type="entry name" value="VWA"/>
    <property type="match status" value="1"/>
</dbReference>
<dbReference type="InterPro" id="IPR036465">
    <property type="entry name" value="vWFA_dom_sf"/>
</dbReference>
<evidence type="ECO:0000256" key="5">
    <source>
        <dbReference type="SAM" id="Phobius"/>
    </source>
</evidence>
<evidence type="ECO:0000313" key="7">
    <source>
        <dbReference type="EMBL" id="HFB53819.1"/>
    </source>
</evidence>
<keyword evidence="2 5" id="KW-0812">Transmembrane</keyword>
<dbReference type="InterPro" id="IPR002035">
    <property type="entry name" value="VWF_A"/>
</dbReference>
<comment type="caution">
    <text evidence="7">The sequence shown here is derived from an EMBL/GenBank/DDBJ whole genome shotgun (WGS) entry which is preliminary data.</text>
</comment>
<accession>A0A7C3C045</accession>
<dbReference type="SUPFAM" id="SSF53300">
    <property type="entry name" value="vWA-like"/>
    <property type="match status" value="1"/>
</dbReference>
<dbReference type="InterPro" id="IPR050768">
    <property type="entry name" value="UPF0353/GerABKA_families"/>
</dbReference>
<dbReference type="EMBL" id="DRNH01000200">
    <property type="protein sequence ID" value="HFB53819.1"/>
    <property type="molecule type" value="Genomic_DNA"/>
</dbReference>
<organism evidence="7">
    <name type="scientific">Sulfurimonas autotrophica</name>
    <dbReference type="NCBI Taxonomy" id="202747"/>
    <lineage>
        <taxon>Bacteria</taxon>
        <taxon>Pseudomonadati</taxon>
        <taxon>Campylobacterota</taxon>
        <taxon>Epsilonproteobacteria</taxon>
        <taxon>Campylobacterales</taxon>
        <taxon>Sulfurimonadaceae</taxon>
        <taxon>Sulfurimonas</taxon>
    </lineage>
</organism>
<dbReference type="SMART" id="SM00327">
    <property type="entry name" value="VWA"/>
    <property type="match status" value="1"/>
</dbReference>
<keyword evidence="1" id="KW-1003">Cell membrane</keyword>
<feature type="transmembrane region" description="Helical" evidence="5">
    <location>
        <begin position="279"/>
        <end position="296"/>
    </location>
</feature>
<protein>
    <submittedName>
        <fullName evidence="7">VWA domain-containing protein</fullName>
    </submittedName>
</protein>
<feature type="domain" description="VWFA" evidence="6">
    <location>
        <begin position="82"/>
        <end position="260"/>
    </location>
</feature>
<sequence length="301" mass="33842">MQHFEFQYPYAFLLLLLIICIYKCPLSIKKIIFPHTALFTQKAQWFHKEKLLYSITLALLVTALASPISYDSKSSQQRKGRDLVFALDTSGSMGESGYSSENAKESKFSILQKLIKDFVSKRFDDNVGVVVFGSYAFSSVPITYDMHALNYMLDYLEVGMAGTSTAIGDGIERSLELLQKSYAKNKVIILITDGYQNSGTTKIKDAVARAKELHVKIYTIGLGKASDYDKKLLEKIAGDTGARTFNAQDAQSLQKVYKELDALEPSAIRSEHYLNKQMLFSYPLAFAILLLLYLLAKRRVS</sequence>
<gene>
    <name evidence="7" type="ORF">ENJ67_03725</name>
</gene>
<dbReference type="Gene3D" id="3.40.50.410">
    <property type="entry name" value="von Willebrand factor, type A domain"/>
    <property type="match status" value="1"/>
</dbReference>
<feature type="transmembrane region" description="Helical" evidence="5">
    <location>
        <begin position="6"/>
        <end position="24"/>
    </location>
</feature>
<feature type="transmembrane region" description="Helical" evidence="5">
    <location>
        <begin position="51"/>
        <end position="70"/>
    </location>
</feature>
<keyword evidence="3 5" id="KW-1133">Transmembrane helix</keyword>
<dbReference type="PROSITE" id="PS50234">
    <property type="entry name" value="VWFA"/>
    <property type="match status" value="1"/>
</dbReference>
<dbReference type="Proteomes" id="UP000886390">
    <property type="component" value="Unassembled WGS sequence"/>
</dbReference>